<dbReference type="PANTHER" id="PTHR13774">
    <property type="entry name" value="PHENAZINE BIOSYNTHESIS PROTEIN"/>
    <property type="match status" value="1"/>
</dbReference>
<dbReference type="PIRSF" id="PIRSF016184">
    <property type="entry name" value="PhzC_PhzF"/>
    <property type="match status" value="1"/>
</dbReference>
<sequence>MNIDVHIIQAFSQDGRGGNGAGVVLGADALSEAQMQQVAAQVGLSETAFASASRLADIRLDFFTPTRRIAHCGHATIGTFSYLRQQGRLQGDVSSKETVDGLRAIRFAGHEAYMEQSAPRVTVVDPQTAAAVRTALAIPPEAVAAVPEIINTGNGFLLVELSKAAELAALVPDQALVRQLSEHFGLVGFYVFVRGGVDGLDAVARMFAPAYGIDEEAATGMAAGPLGCYLWARDPERRAHYRIGQGYHLKVPSPSLLQVTIESDASGITRVFAGGTAYRLRTLTVAI</sequence>
<evidence type="ECO:0000313" key="4">
    <source>
        <dbReference type="Proteomes" id="UP001501725"/>
    </source>
</evidence>
<comment type="caution">
    <text evidence="3">The sequence shown here is derived from an EMBL/GenBank/DDBJ whole genome shotgun (WGS) entry which is preliminary data.</text>
</comment>
<evidence type="ECO:0000256" key="2">
    <source>
        <dbReference type="ARBA" id="ARBA00023235"/>
    </source>
</evidence>
<dbReference type="Proteomes" id="UP001501725">
    <property type="component" value="Unassembled WGS sequence"/>
</dbReference>
<dbReference type="Gene3D" id="3.10.310.10">
    <property type="entry name" value="Diaminopimelate Epimerase, Chain A, domain 1"/>
    <property type="match status" value="2"/>
</dbReference>
<dbReference type="NCBIfam" id="TIGR00654">
    <property type="entry name" value="PhzF_family"/>
    <property type="match status" value="1"/>
</dbReference>
<comment type="similarity">
    <text evidence="1">Belongs to the PhzF family.</text>
</comment>
<dbReference type="EMBL" id="BAABGY010000002">
    <property type="protein sequence ID" value="GAA4321800.1"/>
    <property type="molecule type" value="Genomic_DNA"/>
</dbReference>
<accession>A0ABP8GCJ1</accession>
<keyword evidence="2" id="KW-0413">Isomerase</keyword>
<dbReference type="PANTHER" id="PTHR13774:SF39">
    <property type="entry name" value="BIOSYNTHESIS PROTEIN, PUTATIVE-RELATED"/>
    <property type="match status" value="1"/>
</dbReference>
<evidence type="ECO:0000256" key="1">
    <source>
        <dbReference type="ARBA" id="ARBA00008270"/>
    </source>
</evidence>
<protein>
    <submittedName>
        <fullName evidence="3">PhzF family phenazine biosynthesis protein</fullName>
    </submittedName>
</protein>
<organism evidence="3 4">
    <name type="scientific">Flaviaesturariibacter amylovorans</name>
    <dbReference type="NCBI Taxonomy" id="1084520"/>
    <lineage>
        <taxon>Bacteria</taxon>
        <taxon>Pseudomonadati</taxon>
        <taxon>Bacteroidota</taxon>
        <taxon>Chitinophagia</taxon>
        <taxon>Chitinophagales</taxon>
        <taxon>Chitinophagaceae</taxon>
        <taxon>Flaviaestuariibacter</taxon>
    </lineage>
</organism>
<keyword evidence="4" id="KW-1185">Reference proteome</keyword>
<dbReference type="InterPro" id="IPR003719">
    <property type="entry name" value="Phenazine_PhzF-like"/>
</dbReference>
<evidence type="ECO:0000313" key="3">
    <source>
        <dbReference type="EMBL" id="GAA4321800.1"/>
    </source>
</evidence>
<dbReference type="RefSeq" id="WP_345253562.1">
    <property type="nucleotide sequence ID" value="NZ_BAABGY010000002.1"/>
</dbReference>
<name>A0ABP8GCJ1_9BACT</name>
<dbReference type="Pfam" id="PF02567">
    <property type="entry name" value="PhzC-PhzF"/>
    <property type="match status" value="1"/>
</dbReference>
<dbReference type="SUPFAM" id="SSF54506">
    <property type="entry name" value="Diaminopimelate epimerase-like"/>
    <property type="match status" value="1"/>
</dbReference>
<proteinExistence type="inferred from homology"/>
<reference evidence="4" key="1">
    <citation type="journal article" date="2019" name="Int. J. Syst. Evol. Microbiol.">
        <title>The Global Catalogue of Microorganisms (GCM) 10K type strain sequencing project: providing services to taxonomists for standard genome sequencing and annotation.</title>
        <authorList>
            <consortium name="The Broad Institute Genomics Platform"/>
            <consortium name="The Broad Institute Genome Sequencing Center for Infectious Disease"/>
            <person name="Wu L."/>
            <person name="Ma J."/>
        </authorList>
    </citation>
    <scope>NUCLEOTIDE SEQUENCE [LARGE SCALE GENOMIC DNA]</scope>
    <source>
        <strain evidence="4">JCM 17919</strain>
    </source>
</reference>
<gene>
    <name evidence="3" type="ORF">GCM10023184_07820</name>
</gene>